<name>A0A396RMB1_9SPHN</name>
<comment type="caution">
    <text evidence="2">The sequence shown here is derived from an EMBL/GenBank/DDBJ whole genome shotgun (WGS) entry which is preliminary data.</text>
</comment>
<dbReference type="EMBL" id="QWLV01000003">
    <property type="protein sequence ID" value="RHW17557.1"/>
    <property type="molecule type" value="Genomic_DNA"/>
</dbReference>
<organism evidence="2 3">
    <name type="scientific">Sphingomonas gilva</name>
    <dbReference type="NCBI Taxonomy" id="2305907"/>
    <lineage>
        <taxon>Bacteria</taxon>
        <taxon>Pseudomonadati</taxon>
        <taxon>Pseudomonadota</taxon>
        <taxon>Alphaproteobacteria</taxon>
        <taxon>Sphingomonadales</taxon>
        <taxon>Sphingomonadaceae</taxon>
        <taxon>Sphingomonas</taxon>
    </lineage>
</organism>
<dbReference type="AlphaFoldDB" id="A0A396RMB1"/>
<accession>A0A396RMB1</accession>
<evidence type="ECO:0000256" key="1">
    <source>
        <dbReference type="SAM" id="MobiDB-lite"/>
    </source>
</evidence>
<proteinExistence type="predicted"/>
<reference evidence="2 3" key="1">
    <citation type="submission" date="2018-08" db="EMBL/GenBank/DDBJ databases">
        <title>The multiple taxonomic identification of Sphingomonas gilva.</title>
        <authorList>
            <person name="Zhu D."/>
            <person name="Zheng S."/>
        </authorList>
    </citation>
    <scope>NUCLEOTIDE SEQUENCE [LARGE SCALE GENOMIC DNA]</scope>
    <source>
        <strain evidence="2 3">ZDH117</strain>
    </source>
</reference>
<dbReference type="OrthoDB" id="7409377at2"/>
<dbReference type="Pfam" id="PF11390">
    <property type="entry name" value="FdsD"/>
    <property type="match status" value="1"/>
</dbReference>
<dbReference type="RefSeq" id="WP_118863822.1">
    <property type="nucleotide sequence ID" value="NZ_QWLV01000003.1"/>
</dbReference>
<evidence type="ECO:0000313" key="2">
    <source>
        <dbReference type="EMBL" id="RHW17557.1"/>
    </source>
</evidence>
<evidence type="ECO:0000313" key="3">
    <source>
        <dbReference type="Proteomes" id="UP000266693"/>
    </source>
</evidence>
<gene>
    <name evidence="2" type="ORF">D1610_08860</name>
</gene>
<dbReference type="Proteomes" id="UP000266693">
    <property type="component" value="Unassembled WGS sequence"/>
</dbReference>
<feature type="region of interest" description="Disordered" evidence="1">
    <location>
        <begin position="69"/>
        <end position="97"/>
    </location>
</feature>
<protein>
    <submittedName>
        <fullName evidence="2">Formate dehydrogenase</fullName>
    </submittedName>
</protein>
<sequence length="97" mass="10543">MSATTDKLVRMVNQIATEFEGQQPGNAVAATWDHLWHFWDPRMRDRIVTHLDTGGEGLSATSRAAIARLGSRAEPQSQTRATEFGVDADGNTESDAG</sequence>
<keyword evidence="3" id="KW-1185">Reference proteome</keyword>
<dbReference type="InterPro" id="IPR021074">
    <property type="entry name" value="Formate_DH_dsu"/>
</dbReference>